<gene>
    <name evidence="19" type="primary">Cd8a</name>
</gene>
<evidence type="ECO:0000256" key="4">
    <source>
        <dbReference type="ARBA" id="ARBA00022692"/>
    </source>
</evidence>
<evidence type="ECO:0000256" key="2">
    <source>
        <dbReference type="ARBA" id="ARBA00021525"/>
    </source>
</evidence>
<dbReference type="AlphaFoldDB" id="A0AAX6P6F8"/>
<dbReference type="InterPro" id="IPR003599">
    <property type="entry name" value="Ig_sub"/>
</dbReference>
<feature type="compositionally biased region" description="Polar residues" evidence="15">
    <location>
        <begin position="15"/>
        <end position="29"/>
    </location>
</feature>
<dbReference type="InterPro" id="IPR036179">
    <property type="entry name" value="Ig-like_dom_sf"/>
</dbReference>
<dbReference type="GO" id="GO:0007166">
    <property type="term" value="P:cell surface receptor signaling pathway"/>
    <property type="evidence" value="ECO:0007669"/>
    <property type="project" value="TreeGrafter"/>
</dbReference>
<name>A0AAX6P6F8_HETGA</name>
<feature type="transmembrane region" description="Helical" evidence="16">
    <location>
        <begin position="185"/>
        <end position="206"/>
    </location>
</feature>
<keyword evidence="10" id="KW-0564">Palmitate</keyword>
<keyword evidence="6" id="KW-0391">Immunity</keyword>
<dbReference type="SUPFAM" id="SSF48726">
    <property type="entry name" value="Immunoglobulin"/>
    <property type="match status" value="1"/>
</dbReference>
<keyword evidence="4 16" id="KW-0812">Transmembrane</keyword>
<keyword evidence="12" id="KW-0325">Glycoprotein</keyword>
<reference evidence="19" key="1">
    <citation type="submission" date="2025-08" db="UniProtKB">
        <authorList>
            <consortium name="RefSeq"/>
        </authorList>
    </citation>
    <scope>IDENTIFICATION</scope>
</reference>
<protein>
    <recommendedName>
        <fullName evidence="2">T-cell surface glycoprotein CD8 alpha chain</fullName>
    </recommendedName>
</protein>
<keyword evidence="18" id="KW-1185">Reference proteome</keyword>
<dbReference type="Pfam" id="PF07686">
    <property type="entry name" value="V-set"/>
    <property type="match status" value="1"/>
</dbReference>
<dbReference type="Gene3D" id="2.60.40.10">
    <property type="entry name" value="Immunoglobulins"/>
    <property type="match status" value="1"/>
</dbReference>
<dbReference type="Proteomes" id="UP000694906">
    <property type="component" value="Unplaced"/>
</dbReference>
<dbReference type="RefSeq" id="XP_004844626.2">
    <property type="nucleotide sequence ID" value="XM_004844569.2"/>
</dbReference>
<dbReference type="PANTHER" id="PTHR10441">
    <property type="entry name" value="CD8 ALPHA CHAIN"/>
    <property type="match status" value="1"/>
</dbReference>
<evidence type="ECO:0000256" key="1">
    <source>
        <dbReference type="ARBA" id="ARBA00004251"/>
    </source>
</evidence>
<evidence type="ECO:0000256" key="11">
    <source>
        <dbReference type="ARBA" id="ARBA00023157"/>
    </source>
</evidence>
<evidence type="ECO:0000313" key="18">
    <source>
        <dbReference type="Proteomes" id="UP000694906"/>
    </source>
</evidence>
<evidence type="ECO:0000256" key="6">
    <source>
        <dbReference type="ARBA" id="ARBA00022859"/>
    </source>
</evidence>
<keyword evidence="3" id="KW-1003">Cell membrane</keyword>
<keyword evidence="14" id="KW-0393">Immunoglobulin domain</keyword>
<keyword evidence="9 16" id="KW-0472">Membrane</keyword>
<feature type="transmembrane region" description="Helical" evidence="16">
    <location>
        <begin position="254"/>
        <end position="278"/>
    </location>
</feature>
<feature type="region of interest" description="Disordered" evidence="15">
    <location>
        <begin position="1"/>
        <end position="36"/>
    </location>
</feature>
<feature type="domain" description="Ig-like" evidence="17">
    <location>
        <begin position="94"/>
        <end position="190"/>
    </location>
</feature>
<dbReference type="PROSITE" id="PS50835">
    <property type="entry name" value="IG_LIKE"/>
    <property type="match status" value="1"/>
</dbReference>
<dbReference type="InterPro" id="IPR007110">
    <property type="entry name" value="Ig-like_dom"/>
</dbReference>
<evidence type="ECO:0000256" key="3">
    <source>
        <dbReference type="ARBA" id="ARBA00022475"/>
    </source>
</evidence>
<dbReference type="GeneID" id="101720748"/>
<dbReference type="InterPro" id="IPR013783">
    <property type="entry name" value="Ig-like_fold"/>
</dbReference>
<evidence type="ECO:0000256" key="5">
    <source>
        <dbReference type="ARBA" id="ARBA00022729"/>
    </source>
</evidence>
<keyword evidence="8" id="KW-1064">Adaptive immunity</keyword>
<keyword evidence="13" id="KW-0449">Lipoprotein</keyword>
<dbReference type="InterPro" id="IPR015468">
    <property type="entry name" value="CD8_asu"/>
</dbReference>
<evidence type="ECO:0000259" key="17">
    <source>
        <dbReference type="PROSITE" id="PS50835"/>
    </source>
</evidence>
<accession>A0AAX6P6F8</accession>
<evidence type="ECO:0000256" key="13">
    <source>
        <dbReference type="ARBA" id="ARBA00023288"/>
    </source>
</evidence>
<dbReference type="PANTHER" id="PTHR10441:SF2">
    <property type="entry name" value="T-CELL SURFACE GLYCOPROTEIN CD8 ALPHA CHAIN"/>
    <property type="match status" value="1"/>
</dbReference>
<dbReference type="GO" id="GO:0009897">
    <property type="term" value="C:external side of plasma membrane"/>
    <property type="evidence" value="ECO:0007669"/>
    <property type="project" value="TreeGrafter"/>
</dbReference>
<evidence type="ECO:0000256" key="9">
    <source>
        <dbReference type="ARBA" id="ARBA00023136"/>
    </source>
</evidence>
<evidence type="ECO:0000256" key="10">
    <source>
        <dbReference type="ARBA" id="ARBA00023139"/>
    </source>
</evidence>
<dbReference type="KEGG" id="hgl:101720748"/>
<evidence type="ECO:0000256" key="14">
    <source>
        <dbReference type="ARBA" id="ARBA00023319"/>
    </source>
</evidence>
<dbReference type="CTD" id="925"/>
<organism evidence="18 19">
    <name type="scientific">Heterocephalus glaber</name>
    <name type="common">Naked mole rat</name>
    <dbReference type="NCBI Taxonomy" id="10181"/>
    <lineage>
        <taxon>Eukaryota</taxon>
        <taxon>Metazoa</taxon>
        <taxon>Chordata</taxon>
        <taxon>Craniata</taxon>
        <taxon>Vertebrata</taxon>
        <taxon>Euteleostomi</taxon>
        <taxon>Mammalia</taxon>
        <taxon>Eutheria</taxon>
        <taxon>Euarchontoglires</taxon>
        <taxon>Glires</taxon>
        <taxon>Rodentia</taxon>
        <taxon>Hystricomorpha</taxon>
        <taxon>Bathyergidae</taxon>
        <taxon>Heterocephalus</taxon>
    </lineage>
</organism>
<keyword evidence="5" id="KW-0732">Signal</keyword>
<dbReference type="GO" id="GO:0002456">
    <property type="term" value="P:T cell mediated immunity"/>
    <property type="evidence" value="ECO:0007669"/>
    <property type="project" value="TreeGrafter"/>
</dbReference>
<proteinExistence type="predicted"/>
<evidence type="ECO:0000256" key="8">
    <source>
        <dbReference type="ARBA" id="ARBA00023130"/>
    </source>
</evidence>
<dbReference type="GO" id="GO:0045065">
    <property type="term" value="P:cytotoxic T cell differentiation"/>
    <property type="evidence" value="ECO:0007669"/>
    <property type="project" value="TreeGrafter"/>
</dbReference>
<comment type="subcellular location">
    <subcellularLocation>
        <location evidence="1">Cell membrane</location>
        <topology evidence="1">Single-pass type I membrane protein</topology>
    </subcellularLocation>
</comment>
<evidence type="ECO:0000256" key="16">
    <source>
        <dbReference type="SAM" id="Phobius"/>
    </source>
</evidence>
<evidence type="ECO:0000256" key="15">
    <source>
        <dbReference type="SAM" id="MobiDB-lite"/>
    </source>
</evidence>
<evidence type="ECO:0000256" key="12">
    <source>
        <dbReference type="ARBA" id="ARBA00023180"/>
    </source>
</evidence>
<sequence>MLSGLEGDNREKRATLSTAGASGDITSSKLHVGPQPAEGCNFPPPRALVPGRLPSRPALGFALRGGARSMAPRVTSWLLLQVALLLDAAEAQGPNQFRMSPPKLVAGVGETVTLRCEVLMRNVLQGCSWLFQPHGATRSPTFLLYQSGSRPKLAPGLDEKRFTSTKSSNTYTLTVSGFREQDEGYYFCLVVANTILHFSPFLPVFLPAAPTTTPAPPPPTQVPSALSPSVRPETCVLSKGGKAHTRWLDLTCDVYIWAPLAGTCAVLLLSLVLAVIFLRRNRRRVCKCPRPQVRPGGKPSPSGKFV</sequence>
<keyword evidence="7 16" id="KW-1133">Transmembrane helix</keyword>
<evidence type="ECO:0000313" key="19">
    <source>
        <dbReference type="RefSeq" id="XP_004844626.2"/>
    </source>
</evidence>
<evidence type="ECO:0000256" key="7">
    <source>
        <dbReference type="ARBA" id="ARBA00022989"/>
    </source>
</evidence>
<dbReference type="SMART" id="SM00409">
    <property type="entry name" value="IG"/>
    <property type="match status" value="1"/>
</dbReference>
<keyword evidence="11" id="KW-1015">Disulfide bond</keyword>
<dbReference type="InterPro" id="IPR013106">
    <property type="entry name" value="Ig_V-set"/>
</dbReference>
<dbReference type="SMART" id="SM00406">
    <property type="entry name" value="IGv"/>
    <property type="match status" value="1"/>
</dbReference>